<dbReference type="EMBL" id="JBHSHT010000002">
    <property type="protein sequence ID" value="MFC4825794.1"/>
    <property type="molecule type" value="Genomic_DNA"/>
</dbReference>
<name>A0ABD5Q5H8_9EURY</name>
<keyword evidence="3" id="KW-1185">Reference proteome</keyword>
<reference evidence="2 3" key="1">
    <citation type="journal article" date="2019" name="Int. J. Syst. Evol. Microbiol.">
        <title>The Global Catalogue of Microorganisms (GCM) 10K type strain sequencing project: providing services to taxonomists for standard genome sequencing and annotation.</title>
        <authorList>
            <consortium name="The Broad Institute Genomics Platform"/>
            <consortium name="The Broad Institute Genome Sequencing Center for Infectious Disease"/>
            <person name="Wu L."/>
            <person name="Ma J."/>
        </authorList>
    </citation>
    <scope>NUCLEOTIDE SEQUENCE [LARGE SCALE GENOMIC DNA]</scope>
    <source>
        <strain evidence="2 3">XZYJ18</strain>
    </source>
</reference>
<gene>
    <name evidence="2" type="ORF">ACFO9K_16180</name>
</gene>
<dbReference type="AlphaFoldDB" id="A0ABD5Q5H8"/>
<evidence type="ECO:0000256" key="1">
    <source>
        <dbReference type="SAM" id="MobiDB-lite"/>
    </source>
</evidence>
<sequence>MSGERTVTVKTADDNNAFLALYEQGEGRRSYKDGDVVGFDIPSPDEDEYPEGAPTDPDGLGTDSVYRFGKDAAGDDKGLFRIENQGTQAVKVYSEASSTDEQPSITAFDVETGRRLTEGTPSDLLGVGDSLYCGLEIDTHGVGVRDEEYEATLTIVAEAPEE</sequence>
<dbReference type="RefSeq" id="WP_379793653.1">
    <property type="nucleotide sequence ID" value="NZ_JBHSHT010000002.1"/>
</dbReference>
<evidence type="ECO:0008006" key="4">
    <source>
        <dbReference type="Google" id="ProtNLM"/>
    </source>
</evidence>
<comment type="caution">
    <text evidence="2">The sequence shown here is derived from an EMBL/GenBank/DDBJ whole genome shotgun (WGS) entry which is preliminary data.</text>
</comment>
<dbReference type="Proteomes" id="UP001595945">
    <property type="component" value="Unassembled WGS sequence"/>
</dbReference>
<proteinExistence type="predicted"/>
<organism evidence="2 3">
    <name type="scientific">Halorussus aquaticus</name>
    <dbReference type="NCBI Taxonomy" id="2953748"/>
    <lineage>
        <taxon>Archaea</taxon>
        <taxon>Methanobacteriati</taxon>
        <taxon>Methanobacteriota</taxon>
        <taxon>Stenosarchaea group</taxon>
        <taxon>Halobacteria</taxon>
        <taxon>Halobacteriales</taxon>
        <taxon>Haladaptataceae</taxon>
        <taxon>Halorussus</taxon>
    </lineage>
</organism>
<evidence type="ECO:0000313" key="3">
    <source>
        <dbReference type="Proteomes" id="UP001595945"/>
    </source>
</evidence>
<feature type="region of interest" description="Disordered" evidence="1">
    <location>
        <begin position="31"/>
        <end position="62"/>
    </location>
</feature>
<evidence type="ECO:0000313" key="2">
    <source>
        <dbReference type="EMBL" id="MFC4825794.1"/>
    </source>
</evidence>
<accession>A0ABD5Q5H8</accession>
<protein>
    <recommendedName>
        <fullName evidence="4">DUF1102 domain-containing protein</fullName>
    </recommendedName>
</protein>